<proteinExistence type="predicted"/>
<feature type="compositionally biased region" description="Polar residues" evidence="4">
    <location>
        <begin position="23"/>
        <end position="37"/>
    </location>
</feature>
<name>A0A9P8A1C2_MORAP</name>
<dbReference type="GO" id="GO:1990234">
    <property type="term" value="C:transferase complex"/>
    <property type="evidence" value="ECO:0007669"/>
    <property type="project" value="UniProtKB-ARBA"/>
</dbReference>
<dbReference type="PROSITE" id="PS00678">
    <property type="entry name" value="WD_REPEATS_1"/>
    <property type="match status" value="1"/>
</dbReference>
<dbReference type="InterPro" id="IPR019775">
    <property type="entry name" value="WD40_repeat_CS"/>
</dbReference>
<protein>
    <recommendedName>
        <fullName evidence="7">WD40 repeat-like protein</fullName>
    </recommendedName>
</protein>
<feature type="repeat" description="WD" evidence="3">
    <location>
        <begin position="465"/>
        <end position="506"/>
    </location>
</feature>
<dbReference type="InterPro" id="IPR001680">
    <property type="entry name" value="WD40_rpt"/>
</dbReference>
<dbReference type="InterPro" id="IPR015943">
    <property type="entry name" value="WD40/YVTN_repeat-like_dom_sf"/>
</dbReference>
<dbReference type="Pfam" id="PF00400">
    <property type="entry name" value="WD40"/>
    <property type="match status" value="4"/>
</dbReference>
<reference evidence="5" key="1">
    <citation type="submission" date="2021-07" db="EMBL/GenBank/DDBJ databases">
        <title>Draft genome of Mortierella alpina, strain LL118, isolated from an aspen leaf litter sample.</title>
        <authorList>
            <person name="Yang S."/>
            <person name="Vinatzer B.A."/>
        </authorList>
    </citation>
    <scope>NUCLEOTIDE SEQUENCE</scope>
    <source>
        <strain evidence="5">LL118</strain>
    </source>
</reference>
<dbReference type="EMBL" id="JAIFTL010000285">
    <property type="protein sequence ID" value="KAG9320502.1"/>
    <property type="molecule type" value="Genomic_DNA"/>
</dbReference>
<feature type="repeat" description="WD" evidence="3">
    <location>
        <begin position="742"/>
        <end position="772"/>
    </location>
</feature>
<dbReference type="AlphaFoldDB" id="A0A9P8A1C2"/>
<feature type="region of interest" description="Disordered" evidence="4">
    <location>
        <begin position="23"/>
        <end position="178"/>
    </location>
</feature>
<dbReference type="SMART" id="SM00320">
    <property type="entry name" value="WD40"/>
    <property type="match status" value="6"/>
</dbReference>
<feature type="compositionally biased region" description="Polar residues" evidence="4">
    <location>
        <begin position="56"/>
        <end position="71"/>
    </location>
</feature>
<dbReference type="Gene3D" id="2.130.10.10">
    <property type="entry name" value="YVTN repeat-like/Quinoprotein amine dehydrogenase"/>
    <property type="match status" value="1"/>
</dbReference>
<organism evidence="5 6">
    <name type="scientific">Mortierella alpina</name>
    <name type="common">Oleaginous fungus</name>
    <name type="synonym">Mortierella renispora</name>
    <dbReference type="NCBI Taxonomy" id="64518"/>
    <lineage>
        <taxon>Eukaryota</taxon>
        <taxon>Fungi</taxon>
        <taxon>Fungi incertae sedis</taxon>
        <taxon>Mucoromycota</taxon>
        <taxon>Mortierellomycotina</taxon>
        <taxon>Mortierellomycetes</taxon>
        <taxon>Mortierellales</taxon>
        <taxon>Mortierellaceae</taxon>
        <taxon>Mortierella</taxon>
    </lineage>
</organism>
<evidence type="ECO:0000256" key="4">
    <source>
        <dbReference type="SAM" id="MobiDB-lite"/>
    </source>
</evidence>
<accession>A0A9P8A1C2</accession>
<gene>
    <name evidence="5" type="ORF">KVV02_006823</name>
</gene>
<dbReference type="Proteomes" id="UP000717515">
    <property type="component" value="Unassembled WGS sequence"/>
</dbReference>
<dbReference type="PANTHER" id="PTHR22847">
    <property type="entry name" value="WD40 REPEAT PROTEIN"/>
    <property type="match status" value="1"/>
</dbReference>
<dbReference type="InterPro" id="IPR036322">
    <property type="entry name" value="WD40_repeat_dom_sf"/>
</dbReference>
<evidence type="ECO:0008006" key="7">
    <source>
        <dbReference type="Google" id="ProtNLM"/>
    </source>
</evidence>
<dbReference type="PROSITE" id="PS50082">
    <property type="entry name" value="WD_REPEATS_2"/>
    <property type="match status" value="2"/>
</dbReference>
<evidence type="ECO:0000256" key="2">
    <source>
        <dbReference type="ARBA" id="ARBA00022737"/>
    </source>
</evidence>
<evidence type="ECO:0000256" key="1">
    <source>
        <dbReference type="ARBA" id="ARBA00022574"/>
    </source>
</evidence>
<evidence type="ECO:0000256" key="3">
    <source>
        <dbReference type="PROSITE-ProRule" id="PRU00221"/>
    </source>
</evidence>
<keyword evidence="1 3" id="KW-0853">WD repeat</keyword>
<keyword evidence="2" id="KW-0677">Repeat</keyword>
<comment type="caution">
    <text evidence="5">The sequence shown here is derived from an EMBL/GenBank/DDBJ whole genome shotgun (WGS) entry which is preliminary data.</text>
</comment>
<feature type="region of interest" description="Disordered" evidence="4">
    <location>
        <begin position="197"/>
        <end position="218"/>
    </location>
</feature>
<dbReference type="SUPFAM" id="SSF50978">
    <property type="entry name" value="WD40 repeat-like"/>
    <property type="match status" value="1"/>
</dbReference>
<evidence type="ECO:0000313" key="5">
    <source>
        <dbReference type="EMBL" id="KAG9320502.1"/>
    </source>
</evidence>
<dbReference type="PANTHER" id="PTHR22847:SF637">
    <property type="entry name" value="WD REPEAT DOMAIN 5B"/>
    <property type="match status" value="1"/>
</dbReference>
<sequence length="832" mass="91422">MEFSFSFSRPRALRAFLSKISPSAIDQSIDPASTSAHSGPAVEPRQLPPIAVPLQNEPQQSPTSNVLQETPPQELPAIATWQEQEPTPPPRMPERELSSAATTAPVYVVISDSDDNASDGENDKADVIAISSDDNAPEDDARSDTRSTPSVRAVSVEYRPPDDPSIPEPGAPQEDPIVSTSEANMDLDPVVVVAERPPSEAADDDMKSVSSEEGSFDDEYEYGDDALMDGEQEINLNQPLQARLDVNFVDLMNKSYHSSRDELLTYQQRMLEKATRRRQLTSSYKVPKTIQPAGVTKEELETIIKQVTAYTRTLKPVNWIAVAIEVFCFTGFRRSADDCREAFERTIAQYSTKARRPQYDWMNMHSKTSMMSLLGRRELGTQNRHLIQDMLRLRKLKDYVCATTFNYSSGSVVDMALKTSTMKLAVANVATQDMYNRPGNLLLCDLKNGQTMQLQGHDHPDNTLNQHMTETVNDIKLTFSKDFFISGADDHKTKIWNAETGQCVHTIGNNESRVNRLAVMEASLHGDDIFATCSAEGTINIYQLDAAGQVCKENKKLVAPGGRRGISSISFGYGHFWDCLAAGLEGTDIGGGESLHGQVAFYDASNMERVAVSDLGFKYVGSGQTSRSVSCLSFSSTGRLLACGTSGRTCAVEEERGDGRLRIFDVAHAKNVLNINSGHEDANLVEFSPCEQYVISGSHNNDIAVFDIRAIGAEPLHRFSHPSSMDDDNNAGITSALWWPRSFGTNQPVLISGGGDGAIKLWDIRRATEDAQIWSMEANLGPIARMTASESFEHLVVGGDTGAVSVFTLDHDLVSKYQEKPMALLSDEEESQ</sequence>
<evidence type="ECO:0000313" key="6">
    <source>
        <dbReference type="Proteomes" id="UP000717515"/>
    </source>
</evidence>